<accession>A0A6P3IWD1</accession>
<feature type="compositionally biased region" description="Basic and acidic residues" evidence="5">
    <location>
        <begin position="198"/>
        <end position="209"/>
    </location>
</feature>
<name>A0A6P3IWD1_BISBB</name>
<evidence type="ECO:0000313" key="10">
    <source>
        <dbReference type="RefSeq" id="XP_010855435.1"/>
    </source>
</evidence>
<dbReference type="GeneID" id="105001013"/>
<dbReference type="InterPro" id="IPR018491">
    <property type="entry name" value="SLC12_C"/>
</dbReference>
<keyword evidence="4 6" id="KW-0472">Membrane</keyword>
<dbReference type="Pfam" id="PF03522">
    <property type="entry name" value="SLC12"/>
    <property type="match status" value="1"/>
</dbReference>
<dbReference type="PANTHER" id="PTHR11827:SF47">
    <property type="entry name" value="SOLUTE CARRIER FAMILY 12 MEMBER 7"/>
    <property type="match status" value="1"/>
</dbReference>
<gene>
    <name evidence="10" type="primary">SLC12A7</name>
</gene>
<proteinExistence type="predicted"/>
<feature type="transmembrane region" description="Helical" evidence="6">
    <location>
        <begin position="650"/>
        <end position="676"/>
    </location>
</feature>
<evidence type="ECO:0000256" key="6">
    <source>
        <dbReference type="SAM" id="Phobius"/>
    </source>
</evidence>
<dbReference type="GO" id="GO:0007268">
    <property type="term" value="P:chemical synaptic transmission"/>
    <property type="evidence" value="ECO:0007669"/>
    <property type="project" value="TreeGrafter"/>
</dbReference>
<feature type="transmembrane region" description="Helical" evidence="6">
    <location>
        <begin position="774"/>
        <end position="796"/>
    </location>
</feature>
<feature type="transmembrane region" description="Helical" evidence="6">
    <location>
        <begin position="447"/>
        <end position="464"/>
    </location>
</feature>
<evidence type="ECO:0000256" key="3">
    <source>
        <dbReference type="ARBA" id="ARBA00022989"/>
    </source>
</evidence>
<dbReference type="GO" id="GO:0005886">
    <property type="term" value="C:plasma membrane"/>
    <property type="evidence" value="ECO:0007669"/>
    <property type="project" value="TreeGrafter"/>
</dbReference>
<dbReference type="GO" id="GO:0015379">
    <property type="term" value="F:potassium:chloride symporter activity"/>
    <property type="evidence" value="ECO:0007669"/>
    <property type="project" value="TreeGrafter"/>
</dbReference>
<feature type="domain" description="Amino acid permease/ SLC12A" evidence="7">
    <location>
        <begin position="325"/>
        <end position="493"/>
    </location>
</feature>
<feature type="transmembrane region" description="Helical" evidence="6">
    <location>
        <begin position="808"/>
        <end position="832"/>
    </location>
</feature>
<dbReference type="KEGG" id="bbis:105001013"/>
<dbReference type="GO" id="GO:0055064">
    <property type="term" value="P:chloride ion homeostasis"/>
    <property type="evidence" value="ECO:0007669"/>
    <property type="project" value="TreeGrafter"/>
</dbReference>
<feature type="domain" description="SLC12A transporter C-terminal" evidence="8">
    <location>
        <begin position="1349"/>
        <end position="1607"/>
    </location>
</feature>
<feature type="region of interest" description="Disordered" evidence="5">
    <location>
        <begin position="256"/>
        <end position="276"/>
    </location>
</feature>
<dbReference type="GO" id="GO:0045202">
    <property type="term" value="C:synapse"/>
    <property type="evidence" value="ECO:0007669"/>
    <property type="project" value="GOC"/>
</dbReference>
<evidence type="ECO:0000256" key="1">
    <source>
        <dbReference type="ARBA" id="ARBA00004141"/>
    </source>
</evidence>
<feature type="region of interest" description="Disordered" evidence="5">
    <location>
        <begin position="1481"/>
        <end position="1500"/>
    </location>
</feature>
<organism evidence="9 10">
    <name type="scientific">Bison bison bison</name>
    <name type="common">North American plains bison</name>
    <dbReference type="NCBI Taxonomy" id="43346"/>
    <lineage>
        <taxon>Eukaryota</taxon>
        <taxon>Metazoa</taxon>
        <taxon>Chordata</taxon>
        <taxon>Craniata</taxon>
        <taxon>Vertebrata</taxon>
        <taxon>Euteleostomi</taxon>
        <taxon>Mammalia</taxon>
        <taxon>Eutheria</taxon>
        <taxon>Laurasiatheria</taxon>
        <taxon>Artiodactyla</taxon>
        <taxon>Ruminantia</taxon>
        <taxon>Pecora</taxon>
        <taxon>Bovidae</taxon>
        <taxon>Bovinae</taxon>
        <taxon>Bison</taxon>
    </lineage>
</organism>
<dbReference type="Pfam" id="PF00324">
    <property type="entry name" value="AA_permease"/>
    <property type="match status" value="2"/>
</dbReference>
<evidence type="ECO:0000259" key="8">
    <source>
        <dbReference type="Pfam" id="PF03522"/>
    </source>
</evidence>
<dbReference type="GO" id="GO:0006884">
    <property type="term" value="P:cell volume homeostasis"/>
    <property type="evidence" value="ECO:0007669"/>
    <property type="project" value="TreeGrafter"/>
</dbReference>
<dbReference type="InterPro" id="IPR004842">
    <property type="entry name" value="SLC12A_fam"/>
</dbReference>
<dbReference type="InterPro" id="IPR004841">
    <property type="entry name" value="AA-permease/SLC12A_dom"/>
</dbReference>
<comment type="subcellular location">
    <subcellularLocation>
        <location evidence="1">Membrane</location>
        <topology evidence="1">Multi-pass membrane protein</topology>
    </subcellularLocation>
</comment>
<dbReference type="PANTHER" id="PTHR11827">
    <property type="entry name" value="SOLUTE CARRIER FAMILY 12, CATION COTRANSPORTERS"/>
    <property type="match status" value="1"/>
</dbReference>
<keyword evidence="2 6" id="KW-0812">Transmembrane</keyword>
<dbReference type="GO" id="GO:1990573">
    <property type="term" value="P:potassium ion import across plasma membrane"/>
    <property type="evidence" value="ECO:0007669"/>
    <property type="project" value="TreeGrafter"/>
</dbReference>
<feature type="transmembrane region" description="Helical" evidence="6">
    <location>
        <begin position="688"/>
        <end position="714"/>
    </location>
</feature>
<feature type="compositionally biased region" description="Low complexity" evidence="5">
    <location>
        <begin position="1483"/>
        <end position="1496"/>
    </location>
</feature>
<keyword evidence="3 6" id="KW-1133">Transmembrane helix</keyword>
<dbReference type="Proteomes" id="UP000515208">
    <property type="component" value="Unplaced"/>
</dbReference>
<evidence type="ECO:0000256" key="5">
    <source>
        <dbReference type="SAM" id="MobiDB-lite"/>
    </source>
</evidence>
<dbReference type="CTD" id="10723"/>
<feature type="transmembrane region" description="Helical" evidence="6">
    <location>
        <begin position="397"/>
        <end position="422"/>
    </location>
</feature>
<feature type="transmembrane region" description="Helical" evidence="6">
    <location>
        <begin position="325"/>
        <end position="349"/>
    </location>
</feature>
<feature type="region of interest" description="Disordered" evidence="5">
    <location>
        <begin position="1"/>
        <end position="21"/>
    </location>
</feature>
<dbReference type="GO" id="GO:0055075">
    <property type="term" value="P:potassium ion homeostasis"/>
    <property type="evidence" value="ECO:0007669"/>
    <property type="project" value="TreeGrafter"/>
</dbReference>
<feature type="domain" description="Amino acid permease/ SLC12A" evidence="7">
    <location>
        <begin position="613"/>
        <end position="853"/>
    </location>
</feature>
<reference evidence="10" key="1">
    <citation type="submission" date="2025-08" db="UniProtKB">
        <authorList>
            <consortium name="RefSeq"/>
        </authorList>
    </citation>
    <scope>IDENTIFICATION</scope>
    <source>
        <tissue evidence="10">Blood</tissue>
    </source>
</reference>
<dbReference type="RefSeq" id="XP_010855435.1">
    <property type="nucleotide sequence ID" value="XM_010857133.1"/>
</dbReference>
<protein>
    <submittedName>
        <fullName evidence="10">Solute carrier family 12 member 7</fullName>
    </submittedName>
</protein>
<feature type="region of interest" description="Disordered" evidence="5">
    <location>
        <begin position="179"/>
        <end position="225"/>
    </location>
</feature>
<feature type="transmembrane region" description="Helical" evidence="6">
    <location>
        <begin position="471"/>
        <end position="490"/>
    </location>
</feature>
<feature type="transmembrane region" description="Helical" evidence="6">
    <location>
        <begin position="750"/>
        <end position="768"/>
    </location>
</feature>
<evidence type="ECO:0000259" key="7">
    <source>
        <dbReference type="Pfam" id="PF00324"/>
    </source>
</evidence>
<keyword evidence="9" id="KW-1185">Reference proteome</keyword>
<evidence type="ECO:0000313" key="9">
    <source>
        <dbReference type="Proteomes" id="UP000515208"/>
    </source>
</evidence>
<evidence type="ECO:0000256" key="2">
    <source>
        <dbReference type="ARBA" id="ARBA00022692"/>
    </source>
</evidence>
<dbReference type="Gene3D" id="1.20.1740.10">
    <property type="entry name" value="Amino acid/polyamine transporter I"/>
    <property type="match status" value="1"/>
</dbReference>
<feature type="region of interest" description="Disordered" evidence="5">
    <location>
        <begin position="94"/>
        <end position="139"/>
    </location>
</feature>
<feature type="transmembrane region" description="Helical" evidence="6">
    <location>
        <begin position="610"/>
        <end position="630"/>
    </location>
</feature>
<sequence length="1607" mass="172562">MGASQAKSEGQGDPRRLWCSGPIHPAEALGARGLSPPQRLWGAWSPSTCRPPHGSQLWAGVSISHWSPRWEGWLALQEQTLGEIPVPEAVSAGGLPVPPRWSPGLGSGQSSPRLTAPRPAGDGHPRESSPFISHGEADTESVYEGKNMALFEEEMDSNPMVSSLCPLPRTVPGRCLSGVSAHQQEDQGRAAQRPKSAARWEEVPVDTRRVPGPPPRAPFRDEPACPGRLTMLTAISMSAIATNGVVPAQRPKSAARWEEVPVDTRRVPGPPPRAPFRDEPACPGRLVFSAGGACSRGPGCACGSHPALTAPALLQSPGMGTFIGVYLPCLQNILGVILFLRLTWIVGAAGVLESFLIVSMCCTCVSGGGVGALLASGGSYYMISRSLGPEFGGAVGLCFYLGTTFAGAMYILGTIEIFLTYISPGAAIVHPEGAGGEAAALLHNMRVYGTCTLALMATVVFVGVKYVNKLALVFLACVVLSILAIYAGVIKTAFDPPDIPVCLLGNRTLSRRGFDVCAKVHTANNSSVTTALWSIFCNGSTDSTSCDQYFLHNNITEIQGIPGVASGVLLDNLWSMYADKGAFVEKKGAPSVAVPEEARARGLPYVLTDIMTYFTMLVGIYFPSVTGIMAGSNRSGDLRDAQKSIPTGTILAIVTTSFLYLSCIVLFGACIEGVILRDKFGEALQGNLVIGMLAWPSPWVIVIGSFFSTCGAGLQSLTGAPRLLQAIARDSIVPFLQVFGHGKANGEPTWALLLTALICETGILIASLDSVAPILSMFFLMCYMFVNLACALQTLLRTPSWRPRFKYYHWTLSFLGMSLCFALMFVCSWYYALCAMLIAGCIYKYIEYRGPQVLVLLNLDAEQRVKHPRLLSFTSQLKAGKGLTIVGSVLEGTFLDKHVEAQQAEEVGCLAWGEWAAPPVFPRAPATIPWVVLFLFPSRCGPVQRGPLGPSSIPFSDFDSDGHSPAAGLLLEVLQSAWVRPSLLEGRSPWAPAVLSGVIVTQGFDTAAVDVSCGCRRHGHGRDLGHDTEVMAVSLGHGREPGSWPWAMGADTRVVAVGRGFAPVVCDFGLDTGFVAVTLGHGYQLQVLALSSGAPASGVKTLQTGSPRQGGGRLCAQSAGWPPAALVQGRVRESVFSVTVAPLAPQCLWGRVSGRGGAQTRVDSPGEGLVEALTGDSEGEDRGQAIVECSRFAVLDAPAGCTHAALQAEAWAVLVGLPGHVMCQPVRGSSGLAGWGALLVLGRWSDLHQMIQLSVGLPSEALERCCSEPHGGSSKPQHRSAFLPVVVAYVWAVEGALLPRGDVLRPSVQAFFAGLCSYSGGAHARPLSLDRRPPVVHTVRDTTAAQQALLVAKNVDLFPHNQQRLSGGHIDVWWIVHDGGLLMLLPFLLRQHKVWRRCQMRIFTVAQMDDNSIQMKKDLQTFLYHLRISAGVEVVEMVESDISAFTYERTLMMEQRSQILKQMQLSKTEREREAQLIHDRNTASHSAMAARAQAPSTPDRVQMTWTKEKLVAEKHRNKDATVSGIKDLFNLKPNQSNVRRMHTAVRLNGVVLDKSQDAQLVLLNMPGPPKNRQGDENYMEFLEVLTEGLNRVLLVRGSGREVVTIYS</sequence>
<feature type="transmembrane region" description="Helical" evidence="6">
    <location>
        <begin position="355"/>
        <end position="376"/>
    </location>
</feature>
<evidence type="ECO:0000256" key="4">
    <source>
        <dbReference type="ARBA" id="ARBA00023136"/>
    </source>
</evidence>
<feature type="compositionally biased region" description="Basic and acidic residues" evidence="5">
    <location>
        <begin position="256"/>
        <end position="266"/>
    </location>
</feature>